<evidence type="ECO:0000313" key="1">
    <source>
        <dbReference type="EMBL" id="CEK78840.1"/>
    </source>
</evidence>
<feature type="non-terminal residue" evidence="1">
    <location>
        <position position="1"/>
    </location>
</feature>
<reference evidence="1" key="1">
    <citation type="submission" date="2014-12" db="EMBL/GenBank/DDBJ databases">
        <title>Insight into the proteome of Arion vulgaris.</title>
        <authorList>
            <person name="Aradska J."/>
            <person name="Bulat T."/>
            <person name="Smidak R."/>
            <person name="Sarate P."/>
            <person name="Gangsoo J."/>
            <person name="Sialana F."/>
            <person name="Bilban M."/>
            <person name="Lubec G."/>
        </authorList>
    </citation>
    <scope>NUCLEOTIDE SEQUENCE</scope>
    <source>
        <tissue evidence="1">Skin</tissue>
    </source>
</reference>
<organism evidence="1">
    <name type="scientific">Arion vulgaris</name>
    <dbReference type="NCBI Taxonomy" id="1028688"/>
    <lineage>
        <taxon>Eukaryota</taxon>
        <taxon>Metazoa</taxon>
        <taxon>Spiralia</taxon>
        <taxon>Lophotrochozoa</taxon>
        <taxon>Mollusca</taxon>
        <taxon>Gastropoda</taxon>
        <taxon>Heterobranchia</taxon>
        <taxon>Euthyneura</taxon>
        <taxon>Panpulmonata</taxon>
        <taxon>Eupulmonata</taxon>
        <taxon>Stylommatophora</taxon>
        <taxon>Helicina</taxon>
        <taxon>Arionoidea</taxon>
        <taxon>Arionidae</taxon>
        <taxon>Arion</taxon>
    </lineage>
</organism>
<gene>
    <name evidence="1" type="primary">ORF112189</name>
</gene>
<proteinExistence type="predicted"/>
<dbReference type="EMBL" id="HACG01031975">
    <property type="protein sequence ID" value="CEK78840.1"/>
    <property type="molecule type" value="Transcribed_RNA"/>
</dbReference>
<accession>A0A0B7AFY3</accession>
<sequence>LNCHHFIQTCLAQILTKTDEARRKDIHSTNSIAPSTLLGSCRKECILEQNGDSIQIQTNILNTRQCCSRRDPIMSNNV</sequence>
<protein>
    <submittedName>
        <fullName evidence="1">Uncharacterized protein</fullName>
    </submittedName>
</protein>
<dbReference type="AlphaFoldDB" id="A0A0B7AFY3"/>
<name>A0A0B7AFY3_9EUPU</name>